<reference evidence="1 2" key="1">
    <citation type="submission" date="2017-05" db="EMBL/GenBank/DDBJ databases">
        <title>Host range expansion of the Methanosphaera genus to humans and monogastric animals involves recent and extensive reduction in genome content.</title>
        <authorList>
            <person name="Hoedt E.C."/>
            <person name="Volmer J.G."/>
            <person name="Parks D.H."/>
            <person name="Rosewarne C.P."/>
            <person name="Denman S.E."/>
            <person name="Mcsweeney C.S."/>
            <person name="O Cuiv P."/>
            <person name="Hugenholtz P."/>
            <person name="Tyson G.W."/>
            <person name="Morrison M."/>
        </authorList>
    </citation>
    <scope>NUCLEOTIDE SEQUENCE [LARGE SCALE GENOMIC DNA]</scope>
    <source>
        <strain evidence="1 2">PA5</strain>
    </source>
</reference>
<accession>A0A328Q2H0</accession>
<dbReference type="RefSeq" id="WP_112149736.1">
    <property type="nucleotide sequence ID" value="NZ_NGJK01000086.1"/>
</dbReference>
<proteinExistence type="predicted"/>
<evidence type="ECO:0008006" key="3">
    <source>
        <dbReference type="Google" id="ProtNLM"/>
    </source>
</evidence>
<evidence type="ECO:0000313" key="2">
    <source>
        <dbReference type="Proteomes" id="UP000248557"/>
    </source>
</evidence>
<dbReference type="AlphaFoldDB" id="A0A328Q2H0"/>
<comment type="caution">
    <text evidence="1">The sequence shown here is derived from an EMBL/GenBank/DDBJ whole genome shotgun (WGS) entry which is preliminary data.</text>
</comment>
<evidence type="ECO:0000313" key="1">
    <source>
        <dbReference type="EMBL" id="RAP02535.1"/>
    </source>
</evidence>
<name>A0A328Q2H0_9EURY</name>
<dbReference type="EMBL" id="NGJK01000086">
    <property type="protein sequence ID" value="RAP02535.1"/>
    <property type="molecule type" value="Genomic_DNA"/>
</dbReference>
<gene>
    <name evidence="1" type="ORF">CA615_06980</name>
</gene>
<dbReference type="Proteomes" id="UP000248557">
    <property type="component" value="Unassembled WGS sequence"/>
</dbReference>
<sequence length="67" mass="7966">MRKHHSKKYLSKINLKWSYSSSKGHYIGYKVTIVLEKNSLTLVLILIHNEVQHNTKIYKEVLENLKQ</sequence>
<organism evidence="1 2">
    <name type="scientific">Methanosphaera stadtmanae</name>
    <dbReference type="NCBI Taxonomy" id="2317"/>
    <lineage>
        <taxon>Archaea</taxon>
        <taxon>Methanobacteriati</taxon>
        <taxon>Methanobacteriota</taxon>
        <taxon>Methanomada group</taxon>
        <taxon>Methanobacteria</taxon>
        <taxon>Methanobacteriales</taxon>
        <taxon>Methanobacteriaceae</taxon>
        <taxon>Methanosphaera</taxon>
    </lineage>
</organism>
<protein>
    <recommendedName>
        <fullName evidence="3">Transposase IS4-like domain-containing protein</fullName>
    </recommendedName>
</protein>